<keyword evidence="2" id="KW-1185">Reference proteome</keyword>
<name>A0ABS1TH89_9CLOT</name>
<gene>
    <name evidence="1" type="ORF">JK636_23150</name>
</gene>
<comment type="caution">
    <text evidence="1">The sequence shown here is derived from an EMBL/GenBank/DDBJ whole genome shotgun (WGS) entry which is preliminary data.</text>
</comment>
<organism evidence="1 2">
    <name type="scientific">Clostridium rhizosphaerae</name>
    <dbReference type="NCBI Taxonomy" id="2803861"/>
    <lineage>
        <taxon>Bacteria</taxon>
        <taxon>Bacillati</taxon>
        <taxon>Bacillota</taxon>
        <taxon>Clostridia</taxon>
        <taxon>Eubacteriales</taxon>
        <taxon>Clostridiaceae</taxon>
        <taxon>Clostridium</taxon>
    </lineage>
</organism>
<evidence type="ECO:0000313" key="1">
    <source>
        <dbReference type="EMBL" id="MBL4938606.1"/>
    </source>
</evidence>
<evidence type="ECO:0000313" key="2">
    <source>
        <dbReference type="Proteomes" id="UP000632377"/>
    </source>
</evidence>
<reference evidence="1 2" key="1">
    <citation type="submission" date="2021-01" db="EMBL/GenBank/DDBJ databases">
        <title>Genome public.</title>
        <authorList>
            <person name="Liu C."/>
            <person name="Sun Q."/>
        </authorList>
    </citation>
    <scope>NUCLEOTIDE SEQUENCE [LARGE SCALE GENOMIC DNA]</scope>
    <source>
        <strain evidence="1 2">YIM B02515</strain>
    </source>
</reference>
<protein>
    <submittedName>
        <fullName evidence="1">Uncharacterized protein</fullName>
    </submittedName>
</protein>
<dbReference type="Proteomes" id="UP000632377">
    <property type="component" value="Unassembled WGS sequence"/>
</dbReference>
<dbReference type="EMBL" id="JAESWC010000025">
    <property type="protein sequence ID" value="MBL4938606.1"/>
    <property type="molecule type" value="Genomic_DNA"/>
</dbReference>
<accession>A0ABS1TH89</accession>
<sequence>MSFFKNLGETVKDTASTIGAKSMDVLEIGKLKLQRNKLESVIKDKKFEIGDTVYEDHKRNAAPDADKLIKIFDEIQDIENQISELDEKIKQL</sequence>
<proteinExistence type="predicted"/>